<comment type="caution">
    <text evidence="1">The sequence shown here is derived from an EMBL/GenBank/DDBJ whole genome shotgun (WGS) entry which is preliminary data.</text>
</comment>
<dbReference type="GO" id="GO:0008781">
    <property type="term" value="F:N-acylneuraminate cytidylyltransferase activity"/>
    <property type="evidence" value="ECO:0007669"/>
    <property type="project" value="TreeGrafter"/>
</dbReference>
<evidence type="ECO:0000313" key="1">
    <source>
        <dbReference type="EMBL" id="MCL1139591.1"/>
    </source>
</evidence>
<keyword evidence="1" id="KW-0548">Nucleotidyltransferase</keyword>
<reference evidence="1" key="1">
    <citation type="submission" date="2022-01" db="EMBL/GenBank/DDBJ databases">
        <title>Whole genome-based taxonomy of the Shewanellaceae.</title>
        <authorList>
            <person name="Martin-Rodriguez A.J."/>
        </authorList>
    </citation>
    <scope>NUCLEOTIDE SEQUENCE</scope>
    <source>
        <strain evidence="1">KCTC 23973</strain>
    </source>
</reference>
<gene>
    <name evidence="1" type="ORF">L2740_13665</name>
</gene>
<keyword evidence="2" id="KW-1185">Reference proteome</keyword>
<dbReference type="Proteomes" id="UP001139293">
    <property type="component" value="Unassembled WGS sequence"/>
</dbReference>
<protein>
    <submittedName>
        <fullName evidence="1">Acylneuraminate cytidylyltransferase family protein</fullName>
    </submittedName>
</protein>
<accession>A0A9X2CGZ9</accession>
<dbReference type="EMBL" id="JAKILB010000008">
    <property type="protein sequence ID" value="MCL1139591.1"/>
    <property type="molecule type" value="Genomic_DNA"/>
</dbReference>
<keyword evidence="1" id="KW-0808">Transferase</keyword>
<dbReference type="PANTHER" id="PTHR21485:SF6">
    <property type="entry name" value="N-ACYLNEURAMINATE CYTIDYLYLTRANSFERASE-RELATED"/>
    <property type="match status" value="1"/>
</dbReference>
<dbReference type="SUPFAM" id="SSF53448">
    <property type="entry name" value="Nucleotide-diphospho-sugar transferases"/>
    <property type="match status" value="1"/>
</dbReference>
<evidence type="ECO:0000313" key="2">
    <source>
        <dbReference type="Proteomes" id="UP001139293"/>
    </source>
</evidence>
<dbReference type="AlphaFoldDB" id="A0A9X2CGZ9"/>
<dbReference type="InterPro" id="IPR003329">
    <property type="entry name" value="Cytidylyl_trans"/>
</dbReference>
<dbReference type="PANTHER" id="PTHR21485">
    <property type="entry name" value="HAD SUPERFAMILY MEMBERS CMAS AND KDSC"/>
    <property type="match status" value="1"/>
</dbReference>
<dbReference type="Pfam" id="PF02348">
    <property type="entry name" value="CTP_transf_3"/>
    <property type="match status" value="1"/>
</dbReference>
<dbReference type="Gene3D" id="3.90.550.10">
    <property type="entry name" value="Spore Coat Polysaccharide Biosynthesis Protein SpsA, Chain A"/>
    <property type="match status" value="1"/>
</dbReference>
<dbReference type="InterPro" id="IPR029044">
    <property type="entry name" value="Nucleotide-diphossugar_trans"/>
</dbReference>
<sequence length="229" mass="25903">MFNQNKVLAIIPARGGSKRLPNKNLMMLVDKPLISWTIEAALLSQYIDRVIVSTDSYDIKQISESYGADVPFIRPPELAADDSSSSEVILHVLQKLDVQYDVVVMLQPTSPMRSFMHIDESLETMLNNQADGIVSVTPCEHSPLWAGTLSSDGSLTDFLDVNANRRSQELPNFYRLNGAIFCYKVENLILNNGINYKNNIFPYFMDRYSSVDIDTKDDFDYAEYLLLKG</sequence>
<dbReference type="InterPro" id="IPR050793">
    <property type="entry name" value="CMP-NeuNAc_synthase"/>
</dbReference>
<organism evidence="1 2">
    <name type="scientific">Shewanella pneumatophori</name>
    <dbReference type="NCBI Taxonomy" id="314092"/>
    <lineage>
        <taxon>Bacteria</taxon>
        <taxon>Pseudomonadati</taxon>
        <taxon>Pseudomonadota</taxon>
        <taxon>Gammaproteobacteria</taxon>
        <taxon>Alteromonadales</taxon>
        <taxon>Shewanellaceae</taxon>
        <taxon>Shewanella</taxon>
    </lineage>
</organism>
<name>A0A9X2CGZ9_9GAMM</name>
<proteinExistence type="predicted"/>
<dbReference type="RefSeq" id="WP_248950715.1">
    <property type="nucleotide sequence ID" value="NZ_JAKILB010000008.1"/>
</dbReference>
<dbReference type="CDD" id="cd02513">
    <property type="entry name" value="CMP-NeuAc_Synthase"/>
    <property type="match status" value="1"/>
</dbReference>